<dbReference type="InterPro" id="IPR038563">
    <property type="entry name" value="Endonuclease_7_sf"/>
</dbReference>
<dbReference type="SMART" id="SM00355">
    <property type="entry name" value="ZnF_C2H2"/>
    <property type="match status" value="2"/>
</dbReference>
<evidence type="ECO:0000256" key="1">
    <source>
        <dbReference type="ARBA" id="ARBA00022723"/>
    </source>
</evidence>
<name>A0A8W8JJ59_MAGGI</name>
<dbReference type="Gene3D" id="3.90.1600.10">
    <property type="entry name" value="Palm domain of DNA polymerase"/>
    <property type="match status" value="1"/>
</dbReference>
<dbReference type="InterPro" id="IPR004211">
    <property type="entry name" value="Endonuclease_7"/>
</dbReference>
<evidence type="ECO:0000313" key="7">
    <source>
        <dbReference type="EnsemblMetazoa" id="G19676.2:cds"/>
    </source>
</evidence>
<dbReference type="SUPFAM" id="SSF53098">
    <property type="entry name" value="Ribonuclease H-like"/>
    <property type="match status" value="1"/>
</dbReference>
<dbReference type="SUPFAM" id="SSF57667">
    <property type="entry name" value="beta-beta-alpha zinc fingers"/>
    <property type="match status" value="1"/>
</dbReference>
<dbReference type="Pfam" id="PF02945">
    <property type="entry name" value="Endonuclease_7"/>
    <property type="match status" value="1"/>
</dbReference>
<proteinExistence type="predicted"/>
<dbReference type="Gene3D" id="3.30.160.60">
    <property type="entry name" value="Classic Zinc Finger"/>
    <property type="match status" value="1"/>
</dbReference>
<keyword evidence="1" id="KW-0479">Metal-binding</keyword>
<keyword evidence="8" id="KW-1185">Reference proteome</keyword>
<feature type="domain" description="C2H2-type" evidence="6">
    <location>
        <begin position="35"/>
        <end position="58"/>
    </location>
</feature>
<dbReference type="SUPFAM" id="SSF54060">
    <property type="entry name" value="His-Me finger endonucleases"/>
    <property type="match status" value="1"/>
</dbReference>
<dbReference type="InterPro" id="IPR044925">
    <property type="entry name" value="His-Me_finger_sf"/>
</dbReference>
<evidence type="ECO:0000256" key="4">
    <source>
        <dbReference type="ARBA" id="ARBA00022833"/>
    </source>
</evidence>
<dbReference type="InterPro" id="IPR036236">
    <property type="entry name" value="Znf_C2H2_sf"/>
</dbReference>
<keyword evidence="2" id="KW-0677">Repeat</keyword>
<dbReference type="Proteomes" id="UP000005408">
    <property type="component" value="Unassembled WGS sequence"/>
</dbReference>
<dbReference type="InterPro" id="IPR043502">
    <property type="entry name" value="DNA/RNA_pol_sf"/>
</dbReference>
<dbReference type="Gene3D" id="3.40.1800.10">
    <property type="entry name" value="His-Me finger endonucleases"/>
    <property type="match status" value="1"/>
</dbReference>
<evidence type="ECO:0000259" key="6">
    <source>
        <dbReference type="PROSITE" id="PS50157"/>
    </source>
</evidence>
<dbReference type="FunFam" id="3.30.160.60:FF:000100">
    <property type="entry name" value="Zinc finger 45-like"/>
    <property type="match status" value="1"/>
</dbReference>
<dbReference type="PROSITE" id="PS00028">
    <property type="entry name" value="ZINC_FINGER_C2H2_1"/>
    <property type="match status" value="1"/>
</dbReference>
<dbReference type="Pfam" id="PF00096">
    <property type="entry name" value="zf-C2H2"/>
    <property type="match status" value="2"/>
</dbReference>
<dbReference type="PROSITE" id="PS50157">
    <property type="entry name" value="ZINC_FINGER_C2H2_2"/>
    <property type="match status" value="3"/>
</dbReference>
<dbReference type="InterPro" id="IPR023211">
    <property type="entry name" value="DNA_pol_palm_dom_sf"/>
</dbReference>
<organism evidence="7 8">
    <name type="scientific">Magallana gigas</name>
    <name type="common">Pacific oyster</name>
    <name type="synonym">Crassostrea gigas</name>
    <dbReference type="NCBI Taxonomy" id="29159"/>
    <lineage>
        <taxon>Eukaryota</taxon>
        <taxon>Metazoa</taxon>
        <taxon>Spiralia</taxon>
        <taxon>Lophotrochozoa</taxon>
        <taxon>Mollusca</taxon>
        <taxon>Bivalvia</taxon>
        <taxon>Autobranchia</taxon>
        <taxon>Pteriomorphia</taxon>
        <taxon>Ostreida</taxon>
        <taxon>Ostreoidea</taxon>
        <taxon>Ostreidae</taxon>
        <taxon>Magallana</taxon>
    </lineage>
</organism>
<evidence type="ECO:0000256" key="2">
    <source>
        <dbReference type="ARBA" id="ARBA00022737"/>
    </source>
</evidence>
<evidence type="ECO:0000256" key="3">
    <source>
        <dbReference type="ARBA" id="ARBA00022771"/>
    </source>
</evidence>
<keyword evidence="4" id="KW-0862">Zinc</keyword>
<evidence type="ECO:0000313" key="8">
    <source>
        <dbReference type="Proteomes" id="UP000005408"/>
    </source>
</evidence>
<dbReference type="PANTHER" id="PTHR31511:SF12">
    <property type="entry name" value="RHO TERMINATION FACTOR N-TERMINAL DOMAIN-CONTAINING PROTEIN"/>
    <property type="match status" value="1"/>
</dbReference>
<reference evidence="7" key="1">
    <citation type="submission" date="2022-08" db="UniProtKB">
        <authorList>
            <consortium name="EnsemblMetazoa"/>
        </authorList>
    </citation>
    <scope>IDENTIFICATION</scope>
    <source>
        <strain evidence="7">05x7-T-G4-1.051#20</strain>
    </source>
</reference>
<keyword evidence="3 5" id="KW-0863">Zinc-finger</keyword>
<accession>A0A8W8JJ59</accession>
<sequence length="1303" mass="151330">MDAVQKIRESATALDAKRIGHTVNDLNNIMPVSQFTCEDCGKSFTRQSNLHRHRRTTHHVDTFSCSTCWRRFNRRDNYLRHTRNHIRIPDQGSPPIVGSELLTDSQIQESIQKENVCPNFQNQVGSGIPPNDPQGSQFGDTSNDREDCITSEEAIHENLKKISISADDQTKYDPLTFLKSKEEKVRSVLQNERTKRKRMKFYLTLQVRFTKTRGDQVEVAEPHFHGRCHIVLNNQDIEHALRESIMKIVNSFIEYQREGSNWALDKVLGVSIHVVQYNPIKGSSYLPLPAKLASKKAIINVQNTDQKCFMWSVLAALHPTTGHHGHPNRLNNYIAFQEELDFTDMTFPVRVSDIPKFEQKNGLSINVFGYDKNEVYPLHLTRERGLKHVDLLVLDRGDNSHYCWIKNFNRLMGDQNGDNNQYHYCYYCLHGFTKKKLLEKHLPYCQVHGAQRTEMPSEEEKWLKFSDVSKQLRVPFVVYADFECILERQYGCQPDPSKSSTIKLAKHAPSGFTYKVVGLSPETTENHVTYRGHEAVDVFVDHMIKLEGRLLNMLRNPKPMDLSEEETKALREATLCHICHGKLRNDTVRDHCHVTGKFRGAAHSSCNLNYRLRERIPVFFHNLKGYDAHHIMNAIGKFKHKKINCIPQNHEKYISFSLGRLDFVDTFQFMSASLDKLSTNLAKEGIHKFPHLKGYVASIHPENQQTKLQLLRRKGVYPYRYMNSVKRFEETSLPPQQAFYNDLDGKTVSDQDYLHAQRVWDVFNIQNLGQYHDLYMETDVHLLADVFENFRDLCIDMYGLDAAHFYTGPGLAWQAALKMTGVELELLTDPDMHLFVEKGLRGGIAMISKRYAKANNPYLNDYDPRQPSNYLMYLDANNLYGWAMCQPLPTHDFCWLTTKERETLDINAILHEGDTGYVFEVDLDYPLALHDSHSDYPLAPESFKIEPAMLSSYQKDLLTKLGMKEGSCTKLVPNLFDKKNYVVHYRNLQLYLALGMRLTKIHRVLSFKQSPWLKAYIDFNTSKRKVAKNEYEKDFFKLMNNSVFGKTMENLRKRVDIQLVHHQKRLSKLSAKPGFKSFKIFNEDLASVELTKLKLVLNRPIYVGFSILELSKVLMYEFHYNYIKKRYGGRAALCFTDTDSLCYDISTEDVYVDMKEDHHCFDFSDYPDTHFLHSNQNKKVLGKMKDECQGHVMREFVGLKPKMYSFVYETQNKNENVCQEEKKRAKGVSKVVVQSNIQHENYRQCLLNREFQMESMVTFRSFNHQIFTIVLNKTSLSPFDDKRHILEDGIHTLAHGHCKTSPV</sequence>
<feature type="domain" description="C2H2-type" evidence="6">
    <location>
        <begin position="63"/>
        <end position="85"/>
    </location>
</feature>
<dbReference type="EnsemblMetazoa" id="G19676.2">
    <property type="protein sequence ID" value="G19676.2:cds"/>
    <property type="gene ID" value="G19676"/>
</dbReference>
<dbReference type="PANTHER" id="PTHR31511">
    <property type="entry name" value="PROTEIN CBG23764"/>
    <property type="match status" value="1"/>
</dbReference>
<dbReference type="SUPFAM" id="SSF56672">
    <property type="entry name" value="DNA/RNA polymerases"/>
    <property type="match status" value="1"/>
</dbReference>
<dbReference type="InterPro" id="IPR013087">
    <property type="entry name" value="Znf_C2H2_type"/>
</dbReference>
<dbReference type="GO" id="GO:0008270">
    <property type="term" value="F:zinc ion binding"/>
    <property type="evidence" value="ECO:0007669"/>
    <property type="project" value="UniProtKB-KW"/>
</dbReference>
<feature type="domain" description="C2H2-type" evidence="6">
    <location>
        <begin position="423"/>
        <end position="453"/>
    </location>
</feature>
<protein>
    <recommendedName>
        <fullName evidence="6">C2H2-type domain-containing protein</fullName>
    </recommendedName>
</protein>
<dbReference type="InterPro" id="IPR012337">
    <property type="entry name" value="RNaseH-like_sf"/>
</dbReference>
<evidence type="ECO:0000256" key="5">
    <source>
        <dbReference type="PROSITE-ProRule" id="PRU00042"/>
    </source>
</evidence>